<dbReference type="InterPro" id="IPR029044">
    <property type="entry name" value="Nucleotide-diphossugar_trans"/>
</dbReference>
<evidence type="ECO:0000256" key="1">
    <source>
        <dbReference type="PROSITE-ProRule" id="PRU00339"/>
    </source>
</evidence>
<dbReference type="KEGG" id="dae:Dtox_3122"/>
<evidence type="ECO:0000259" key="2">
    <source>
        <dbReference type="Pfam" id="PF00535"/>
    </source>
</evidence>
<feature type="domain" description="Glycosyltransferase 2-like" evidence="2">
    <location>
        <begin position="196"/>
        <end position="290"/>
    </location>
</feature>
<name>C8W4I7_DESAS</name>
<dbReference type="InterPro" id="IPR011990">
    <property type="entry name" value="TPR-like_helical_dom_sf"/>
</dbReference>
<gene>
    <name evidence="3" type="ordered locus">Dtox_3122</name>
</gene>
<dbReference type="eggNOG" id="COG0463">
    <property type="taxonomic scope" value="Bacteria"/>
</dbReference>
<dbReference type="Gene3D" id="3.90.550.10">
    <property type="entry name" value="Spore Coat Polysaccharide Biosynthesis Protein SpsA, Chain A"/>
    <property type="match status" value="1"/>
</dbReference>
<accession>C8W4I7</accession>
<keyword evidence="1" id="KW-0802">TPR repeat</keyword>
<dbReference type="STRING" id="485916.Dtox_3122"/>
<evidence type="ECO:0000313" key="3">
    <source>
        <dbReference type="EMBL" id="ACV63873.1"/>
    </source>
</evidence>
<sequence length="516" mass="61334">MPYSSSSGKVWSERIIKRLIARCSNNSILDVGAGAGIYCTMLRPQLPTTEFIGLEIWEPYIEKYSLSSKYHNIIKEDIRDFIPQKTYGITLMGDILEHMTKEEAIKVYYKLLEFSEYVLISIPINYYPQDEYMGNPYEKHVKDDWSHDEVLSSFDCIALFYIENEIGVYIGYNPKLHTKWDILNANKTAYAVYGIYKNEENFIERFLNSVKDADEIVLCDTGSDDNTNTIINSLKEKNPDINLKTFKIFVSPWRFDDARNTALSLVSKNMDICISLDIDEYLMENWREVLDLRWDFKYTRCYHKFKTIWANNSFSAHWHDRIHVRCGYCWKLPVHEILEYKSEEKICWMDDFWVYHQPENKKSRAFYFPLLEQSVRERPDVWKTWSFLANEYMMAGRFEDAMEAIDKAFKLKNSDKGYLYKMKYNLYKNQNKQELAILNLNNYILCMPGRREPYFEKANYLHQLGRNVESYFTLKEAQKQSNEITDYHYIPNCWGKNFDGFLSRIFELAQKDGLAI</sequence>
<reference evidence="3 4" key="1">
    <citation type="journal article" date="2009" name="Stand. Genomic Sci.">
        <title>Complete genome sequence of Desulfotomaculum acetoxidans type strain (5575).</title>
        <authorList>
            <person name="Spring S."/>
            <person name="Lapidus A."/>
            <person name="Schroder M."/>
            <person name="Gleim D."/>
            <person name="Sims D."/>
            <person name="Meincke L."/>
            <person name="Glavina Del Rio T."/>
            <person name="Tice H."/>
            <person name="Copeland A."/>
            <person name="Cheng J.F."/>
            <person name="Lucas S."/>
            <person name="Chen F."/>
            <person name="Nolan M."/>
            <person name="Bruce D."/>
            <person name="Goodwin L."/>
            <person name="Pitluck S."/>
            <person name="Ivanova N."/>
            <person name="Mavromatis K."/>
            <person name="Mikhailova N."/>
            <person name="Pati A."/>
            <person name="Chen A."/>
            <person name="Palaniappan K."/>
            <person name="Land M."/>
            <person name="Hauser L."/>
            <person name="Chang Y.J."/>
            <person name="Jeffries C.D."/>
            <person name="Chain P."/>
            <person name="Saunders E."/>
            <person name="Brettin T."/>
            <person name="Detter J.C."/>
            <person name="Goker M."/>
            <person name="Bristow J."/>
            <person name="Eisen J.A."/>
            <person name="Markowitz V."/>
            <person name="Hugenholtz P."/>
            <person name="Kyrpides N.C."/>
            <person name="Klenk H.P."/>
            <person name="Han C."/>
        </authorList>
    </citation>
    <scope>NUCLEOTIDE SEQUENCE [LARGE SCALE GENOMIC DNA]</scope>
    <source>
        <strain evidence="4">ATCC 49208 / DSM 771 / VKM B-1644</strain>
    </source>
</reference>
<dbReference type="OrthoDB" id="9772751at2"/>
<feature type="repeat" description="TPR" evidence="1">
    <location>
        <begin position="382"/>
        <end position="415"/>
    </location>
</feature>
<dbReference type="InterPro" id="IPR029063">
    <property type="entry name" value="SAM-dependent_MTases_sf"/>
</dbReference>
<dbReference type="InterPro" id="IPR001173">
    <property type="entry name" value="Glyco_trans_2-like"/>
</dbReference>
<dbReference type="InterPro" id="IPR019734">
    <property type="entry name" value="TPR_rpt"/>
</dbReference>
<dbReference type="SUPFAM" id="SSF48452">
    <property type="entry name" value="TPR-like"/>
    <property type="match status" value="1"/>
</dbReference>
<dbReference type="Gene3D" id="1.25.40.10">
    <property type="entry name" value="Tetratricopeptide repeat domain"/>
    <property type="match status" value="1"/>
</dbReference>
<dbReference type="Gene3D" id="3.40.50.150">
    <property type="entry name" value="Vaccinia Virus protein VP39"/>
    <property type="match status" value="1"/>
</dbReference>
<dbReference type="RefSeq" id="WP_015758565.1">
    <property type="nucleotide sequence ID" value="NC_013216.1"/>
</dbReference>
<dbReference type="Pfam" id="PF00535">
    <property type="entry name" value="Glycos_transf_2"/>
    <property type="match status" value="1"/>
</dbReference>
<dbReference type="Proteomes" id="UP000002217">
    <property type="component" value="Chromosome"/>
</dbReference>
<dbReference type="SUPFAM" id="SSF53335">
    <property type="entry name" value="S-adenosyl-L-methionine-dependent methyltransferases"/>
    <property type="match status" value="1"/>
</dbReference>
<dbReference type="AlphaFoldDB" id="C8W4I7"/>
<dbReference type="SUPFAM" id="SSF53448">
    <property type="entry name" value="Nucleotide-diphospho-sugar transferases"/>
    <property type="match status" value="1"/>
</dbReference>
<proteinExistence type="predicted"/>
<keyword evidence="4" id="KW-1185">Reference proteome</keyword>
<organism evidence="3 4">
    <name type="scientific">Desulfofarcimen acetoxidans (strain ATCC 49208 / DSM 771 / KCTC 5769 / VKM B-1644 / 5575)</name>
    <name type="common">Desulfotomaculum acetoxidans</name>
    <dbReference type="NCBI Taxonomy" id="485916"/>
    <lineage>
        <taxon>Bacteria</taxon>
        <taxon>Bacillati</taxon>
        <taxon>Bacillota</taxon>
        <taxon>Clostridia</taxon>
        <taxon>Eubacteriales</taxon>
        <taxon>Peptococcaceae</taxon>
        <taxon>Desulfofarcimen</taxon>
    </lineage>
</organism>
<protein>
    <submittedName>
        <fullName evidence="3">Tetratricopeptide TPR_2 repeat protein</fullName>
    </submittedName>
</protein>
<dbReference type="PROSITE" id="PS50005">
    <property type="entry name" value="TPR"/>
    <property type="match status" value="1"/>
</dbReference>
<dbReference type="CAZy" id="GT2">
    <property type="family name" value="Glycosyltransferase Family 2"/>
</dbReference>
<dbReference type="HOGENOM" id="CLU_527593_0_0_9"/>
<dbReference type="SMART" id="SM00028">
    <property type="entry name" value="TPR"/>
    <property type="match status" value="2"/>
</dbReference>
<dbReference type="EMBL" id="CP001720">
    <property type="protein sequence ID" value="ACV63873.1"/>
    <property type="molecule type" value="Genomic_DNA"/>
</dbReference>
<dbReference type="eggNOG" id="COG0438">
    <property type="taxonomic scope" value="Bacteria"/>
</dbReference>
<evidence type="ECO:0000313" key="4">
    <source>
        <dbReference type="Proteomes" id="UP000002217"/>
    </source>
</evidence>